<comment type="caution">
    <text evidence="1">The sequence shown here is derived from an EMBL/GenBank/DDBJ whole genome shotgun (WGS) entry which is preliminary data.</text>
</comment>
<dbReference type="EMBL" id="JACXVP010000012">
    <property type="protein sequence ID" value="KAG5571981.1"/>
    <property type="molecule type" value="Genomic_DNA"/>
</dbReference>
<dbReference type="Proteomes" id="UP000824120">
    <property type="component" value="Chromosome 12"/>
</dbReference>
<evidence type="ECO:0000313" key="2">
    <source>
        <dbReference type="Proteomes" id="UP000824120"/>
    </source>
</evidence>
<protein>
    <submittedName>
        <fullName evidence="1">Uncharacterized protein</fullName>
    </submittedName>
</protein>
<gene>
    <name evidence="1" type="ORF">H5410_061747</name>
</gene>
<keyword evidence="2" id="KW-1185">Reference proteome</keyword>
<name>A0A9J5W8R0_SOLCO</name>
<dbReference type="AlphaFoldDB" id="A0A9J5W8R0"/>
<reference evidence="1 2" key="1">
    <citation type="submission" date="2020-09" db="EMBL/GenBank/DDBJ databases">
        <title>De no assembly of potato wild relative species, Solanum commersonii.</title>
        <authorList>
            <person name="Cho K."/>
        </authorList>
    </citation>
    <scope>NUCLEOTIDE SEQUENCE [LARGE SCALE GENOMIC DNA]</scope>
    <source>
        <strain evidence="1">LZ3.2</strain>
        <tissue evidence="1">Leaf</tissue>
    </source>
</reference>
<accession>A0A9J5W8R0</accession>
<proteinExistence type="predicted"/>
<organism evidence="1 2">
    <name type="scientific">Solanum commersonii</name>
    <name type="common">Commerson's wild potato</name>
    <name type="synonym">Commerson's nightshade</name>
    <dbReference type="NCBI Taxonomy" id="4109"/>
    <lineage>
        <taxon>Eukaryota</taxon>
        <taxon>Viridiplantae</taxon>
        <taxon>Streptophyta</taxon>
        <taxon>Embryophyta</taxon>
        <taxon>Tracheophyta</taxon>
        <taxon>Spermatophyta</taxon>
        <taxon>Magnoliopsida</taxon>
        <taxon>eudicotyledons</taxon>
        <taxon>Gunneridae</taxon>
        <taxon>Pentapetalae</taxon>
        <taxon>asterids</taxon>
        <taxon>lamiids</taxon>
        <taxon>Solanales</taxon>
        <taxon>Solanaceae</taxon>
        <taxon>Solanoideae</taxon>
        <taxon>Solaneae</taxon>
        <taxon>Solanum</taxon>
    </lineage>
</organism>
<evidence type="ECO:0000313" key="1">
    <source>
        <dbReference type="EMBL" id="KAG5571981.1"/>
    </source>
</evidence>
<sequence length="65" mass="7237">MDVGIEWNRWISFPLLNFLEDVTSKNMKSKPSSSTSDSTAKLNIALQNLAEINGKLDVVTISVLR</sequence>